<reference evidence="1" key="1">
    <citation type="submission" date="2021-10" db="EMBL/GenBank/DDBJ databases">
        <title>Tropical sea cucumber genome reveals ecological adaptation and Cuvierian tubules defense mechanism.</title>
        <authorList>
            <person name="Chen T."/>
        </authorList>
    </citation>
    <scope>NUCLEOTIDE SEQUENCE</scope>
    <source>
        <strain evidence="1">Nanhai2018</strain>
        <tissue evidence="1">Muscle</tissue>
    </source>
</reference>
<evidence type="ECO:0000313" key="1">
    <source>
        <dbReference type="EMBL" id="KAJ8036720.1"/>
    </source>
</evidence>
<dbReference type="Proteomes" id="UP001152320">
    <property type="component" value="Chromosome 9"/>
</dbReference>
<gene>
    <name evidence="1" type="ORF">HOLleu_20777</name>
</gene>
<sequence>MYFNADKCKVLHFGPNNFSYDYNMNGSILNNVTFEKDLGVVITGDLKRVLGLIKRNFNSFSKEIVLNLYKQLVRPNLDYC</sequence>
<comment type="caution">
    <text evidence="1">The sequence shown here is derived from an EMBL/GenBank/DDBJ whole genome shotgun (WGS) entry which is preliminary data.</text>
</comment>
<evidence type="ECO:0000313" key="2">
    <source>
        <dbReference type="Proteomes" id="UP001152320"/>
    </source>
</evidence>
<keyword evidence="2" id="KW-1185">Reference proteome</keyword>
<organism evidence="1 2">
    <name type="scientific">Holothuria leucospilota</name>
    <name type="common">Black long sea cucumber</name>
    <name type="synonym">Mertensiothuria leucospilota</name>
    <dbReference type="NCBI Taxonomy" id="206669"/>
    <lineage>
        <taxon>Eukaryota</taxon>
        <taxon>Metazoa</taxon>
        <taxon>Echinodermata</taxon>
        <taxon>Eleutherozoa</taxon>
        <taxon>Echinozoa</taxon>
        <taxon>Holothuroidea</taxon>
        <taxon>Aspidochirotacea</taxon>
        <taxon>Aspidochirotida</taxon>
        <taxon>Holothuriidae</taxon>
        <taxon>Holothuria</taxon>
    </lineage>
</organism>
<accession>A0A9Q1H8Q0</accession>
<dbReference type="AlphaFoldDB" id="A0A9Q1H8Q0"/>
<proteinExistence type="predicted"/>
<name>A0A9Q1H8Q0_HOLLE</name>
<protein>
    <submittedName>
        <fullName evidence="1">Uncharacterized protein</fullName>
    </submittedName>
</protein>
<dbReference type="EMBL" id="JAIZAY010000009">
    <property type="protein sequence ID" value="KAJ8036720.1"/>
    <property type="molecule type" value="Genomic_DNA"/>
</dbReference>
<dbReference type="OrthoDB" id="8064698at2759"/>